<evidence type="ECO:0000256" key="1">
    <source>
        <dbReference type="SAM" id="Phobius"/>
    </source>
</evidence>
<organism evidence="2 3">
    <name type="scientific">Salix purpurea</name>
    <name type="common">Purple osier willow</name>
    <dbReference type="NCBI Taxonomy" id="77065"/>
    <lineage>
        <taxon>Eukaryota</taxon>
        <taxon>Viridiplantae</taxon>
        <taxon>Streptophyta</taxon>
        <taxon>Embryophyta</taxon>
        <taxon>Tracheophyta</taxon>
        <taxon>Spermatophyta</taxon>
        <taxon>Magnoliopsida</taxon>
        <taxon>eudicotyledons</taxon>
        <taxon>Gunneridae</taxon>
        <taxon>Pentapetalae</taxon>
        <taxon>rosids</taxon>
        <taxon>fabids</taxon>
        <taxon>Malpighiales</taxon>
        <taxon>Salicaceae</taxon>
        <taxon>Saliceae</taxon>
        <taxon>Salix</taxon>
    </lineage>
</organism>
<evidence type="ECO:0000313" key="2">
    <source>
        <dbReference type="EMBL" id="KAJ6766513.1"/>
    </source>
</evidence>
<sequence length="58" mass="6892">MFRIIFFIQIIFIIFSIFRFIFLPLPLIEIIFFSITKNVVTINTVIVIPTLCSIILER</sequence>
<accession>A0A9Q1ACV1</accession>
<reference evidence="2" key="2">
    <citation type="journal article" date="2023" name="Int. J. Mol. Sci.">
        <title>De Novo Assembly and Annotation of 11 Diverse Shrub Willow (Salix) Genomes Reveals Novel Gene Organization in Sex-Linked Regions.</title>
        <authorList>
            <person name="Hyden B."/>
            <person name="Feng K."/>
            <person name="Yates T.B."/>
            <person name="Jawdy S."/>
            <person name="Cereghino C."/>
            <person name="Smart L.B."/>
            <person name="Muchero W."/>
        </authorList>
    </citation>
    <scope>NUCLEOTIDE SEQUENCE</scope>
    <source>
        <tissue evidence="2">Shoot tip</tissue>
    </source>
</reference>
<comment type="caution">
    <text evidence="2">The sequence shown here is derived from an EMBL/GenBank/DDBJ whole genome shotgun (WGS) entry which is preliminary data.</text>
</comment>
<keyword evidence="1" id="KW-1133">Transmembrane helix</keyword>
<keyword evidence="1" id="KW-0472">Membrane</keyword>
<name>A0A9Q1ACV1_SALPP</name>
<keyword evidence="1" id="KW-0812">Transmembrane</keyword>
<protein>
    <submittedName>
        <fullName evidence="2">Uncharacterized protein</fullName>
    </submittedName>
</protein>
<feature type="transmembrane region" description="Helical" evidence="1">
    <location>
        <begin position="39"/>
        <end position="56"/>
    </location>
</feature>
<reference evidence="2" key="1">
    <citation type="submission" date="2022-11" db="EMBL/GenBank/DDBJ databases">
        <authorList>
            <person name="Hyden B.L."/>
            <person name="Feng K."/>
            <person name="Yates T."/>
            <person name="Jawdy S."/>
            <person name="Smart L.B."/>
            <person name="Muchero W."/>
        </authorList>
    </citation>
    <scope>NUCLEOTIDE SEQUENCE</scope>
    <source>
        <tissue evidence="2">Shoot tip</tissue>
    </source>
</reference>
<evidence type="ECO:0000313" key="3">
    <source>
        <dbReference type="Proteomes" id="UP001151532"/>
    </source>
</evidence>
<proteinExistence type="predicted"/>
<gene>
    <name evidence="2" type="ORF">OIU79_022470</name>
</gene>
<dbReference type="Proteomes" id="UP001151532">
    <property type="component" value="Chromosome 4"/>
</dbReference>
<feature type="transmembrane region" description="Helical" evidence="1">
    <location>
        <begin position="6"/>
        <end position="27"/>
    </location>
</feature>
<dbReference type="EMBL" id="JAPFFK010000004">
    <property type="protein sequence ID" value="KAJ6766513.1"/>
    <property type="molecule type" value="Genomic_DNA"/>
</dbReference>
<dbReference type="AlphaFoldDB" id="A0A9Q1ACV1"/>
<keyword evidence="3" id="KW-1185">Reference proteome</keyword>